<evidence type="ECO:0000313" key="1">
    <source>
        <dbReference type="EMBL" id="KAJ7632920.1"/>
    </source>
</evidence>
<gene>
    <name evidence="1" type="ORF">FB45DRAFT_913890</name>
</gene>
<proteinExistence type="predicted"/>
<keyword evidence="2" id="KW-1185">Reference proteome</keyword>
<name>A0AAD7BXC3_9AGAR</name>
<dbReference type="EMBL" id="JARKIF010000008">
    <property type="protein sequence ID" value="KAJ7632920.1"/>
    <property type="molecule type" value="Genomic_DNA"/>
</dbReference>
<evidence type="ECO:0000313" key="2">
    <source>
        <dbReference type="Proteomes" id="UP001221142"/>
    </source>
</evidence>
<comment type="caution">
    <text evidence="1">The sequence shown here is derived from an EMBL/GenBank/DDBJ whole genome shotgun (WGS) entry which is preliminary data.</text>
</comment>
<dbReference type="Proteomes" id="UP001221142">
    <property type="component" value="Unassembled WGS sequence"/>
</dbReference>
<protein>
    <submittedName>
        <fullName evidence="1">Uncharacterized protein</fullName>
    </submittedName>
</protein>
<dbReference type="AlphaFoldDB" id="A0AAD7BXC3"/>
<accession>A0AAD7BXC3</accession>
<sequence>MATSDEPVDVVKLVQALKGAGQVADARKFLRNRADLSAFTTRQLPNLVAMAVPVVAGSPTLPPMNAPNPPAQEEPTKTSRQRLTLIRPPAVKVIPATPAIPSVADTPMLLPRPSLTVYPKSSIPRLPAFLLPENAWLWDVFGGWCEIYLGVDDLRLLVDLKRQLPQKRRETLSYFVRRFREHLSKLHGYARMTETTLENWQVVVQSDLLTTAERDSTCRLWRMEHKRSQDYTMPAHTKLEIPYLAHHTSDPTLDSNGIRKSITIILPSVFNTGGWRKQTGTRRAGVPENRSHRYIGMRFKDTVLVEVPTQEGSVAADEQQDLEEQEEDDLHLLNQIREQAAEILKLKARRRRLERVGR</sequence>
<organism evidence="1 2">
    <name type="scientific">Roridomyces roridus</name>
    <dbReference type="NCBI Taxonomy" id="1738132"/>
    <lineage>
        <taxon>Eukaryota</taxon>
        <taxon>Fungi</taxon>
        <taxon>Dikarya</taxon>
        <taxon>Basidiomycota</taxon>
        <taxon>Agaricomycotina</taxon>
        <taxon>Agaricomycetes</taxon>
        <taxon>Agaricomycetidae</taxon>
        <taxon>Agaricales</taxon>
        <taxon>Marasmiineae</taxon>
        <taxon>Mycenaceae</taxon>
        <taxon>Roridomyces</taxon>
    </lineage>
</organism>
<reference evidence="1" key="1">
    <citation type="submission" date="2023-03" db="EMBL/GenBank/DDBJ databases">
        <title>Massive genome expansion in bonnet fungi (Mycena s.s.) driven by repeated elements and novel gene families across ecological guilds.</title>
        <authorList>
            <consortium name="Lawrence Berkeley National Laboratory"/>
            <person name="Harder C.B."/>
            <person name="Miyauchi S."/>
            <person name="Viragh M."/>
            <person name="Kuo A."/>
            <person name="Thoen E."/>
            <person name="Andreopoulos B."/>
            <person name="Lu D."/>
            <person name="Skrede I."/>
            <person name="Drula E."/>
            <person name="Henrissat B."/>
            <person name="Morin E."/>
            <person name="Kohler A."/>
            <person name="Barry K."/>
            <person name="LaButti K."/>
            <person name="Morin E."/>
            <person name="Salamov A."/>
            <person name="Lipzen A."/>
            <person name="Mereny Z."/>
            <person name="Hegedus B."/>
            <person name="Baldrian P."/>
            <person name="Stursova M."/>
            <person name="Weitz H."/>
            <person name="Taylor A."/>
            <person name="Grigoriev I.V."/>
            <person name="Nagy L.G."/>
            <person name="Martin F."/>
            <person name="Kauserud H."/>
        </authorList>
    </citation>
    <scope>NUCLEOTIDE SEQUENCE</scope>
    <source>
        <strain evidence="1">9284</strain>
    </source>
</reference>